<evidence type="ECO:0000313" key="3">
    <source>
        <dbReference type="EMBL" id="EFP98552.1"/>
    </source>
</evidence>
<evidence type="ECO:0000313" key="4">
    <source>
        <dbReference type="Proteomes" id="UP000002943"/>
    </source>
</evidence>
<accession>E3BED5</accession>
<dbReference type="GO" id="GO:0006629">
    <property type="term" value="P:lipid metabolic process"/>
    <property type="evidence" value="ECO:0007669"/>
    <property type="project" value="InterPro"/>
</dbReference>
<protein>
    <submittedName>
        <fullName evidence="3">Phospholipase/hemolysin</fullName>
    </submittedName>
</protein>
<name>E3BED5_9VIBR</name>
<keyword evidence="2" id="KW-0732">Signal</keyword>
<reference evidence="3 4" key="1">
    <citation type="journal article" date="2012" name="Int. J. Syst. Evol. Microbiol.">
        <title>Vibrio caribbeanicus sp. nov., isolated from the marine sponge Scleritoderma cyanea.</title>
        <authorList>
            <person name="Hoffmann M."/>
            <person name="Monday S.R."/>
            <person name="Allard M.W."/>
            <person name="Strain E.A."/>
            <person name="Whittaker P."/>
            <person name="Naum M."/>
            <person name="McCarthy P.J."/>
            <person name="Lopez J.V."/>
            <person name="Fischer M."/>
            <person name="Brown E.W."/>
        </authorList>
    </citation>
    <scope>NUCLEOTIDE SEQUENCE [LARGE SCALE GENOMIC DNA]</scope>
    <source>
        <strain evidence="3 4">ATCC BAA-2122</strain>
    </source>
</reference>
<evidence type="ECO:0000256" key="1">
    <source>
        <dbReference type="ARBA" id="ARBA00022801"/>
    </source>
</evidence>
<dbReference type="Pfam" id="PF00657">
    <property type="entry name" value="Lipase_GDSL"/>
    <property type="match status" value="1"/>
</dbReference>
<dbReference type="SUPFAM" id="SSF52266">
    <property type="entry name" value="SGNH hydrolase"/>
    <property type="match status" value="1"/>
</dbReference>
<dbReference type="EMBL" id="AEIU01000002">
    <property type="protein sequence ID" value="EFP98552.1"/>
    <property type="molecule type" value="Genomic_DNA"/>
</dbReference>
<dbReference type="InterPro" id="IPR051058">
    <property type="entry name" value="GDSL_Est/Lipase"/>
</dbReference>
<dbReference type="InterPro" id="IPR036514">
    <property type="entry name" value="SGNH_hydro_sf"/>
</dbReference>
<dbReference type="InterPro" id="IPR008265">
    <property type="entry name" value="Lipase_GDSL_AS"/>
</dbReference>
<keyword evidence="1" id="KW-0378">Hydrolase</keyword>
<dbReference type="STRING" id="796620.VIBC2010_08393"/>
<dbReference type="OrthoDB" id="5292073at2"/>
<dbReference type="PANTHER" id="PTHR45648">
    <property type="entry name" value="GDSL LIPASE/ACYLHYDROLASE FAMILY PROTEIN (AFU_ORTHOLOGUE AFUA_4G14700)"/>
    <property type="match status" value="1"/>
</dbReference>
<dbReference type="GO" id="GO:0016298">
    <property type="term" value="F:lipase activity"/>
    <property type="evidence" value="ECO:0007669"/>
    <property type="project" value="InterPro"/>
</dbReference>
<dbReference type="InterPro" id="IPR001087">
    <property type="entry name" value="GDSL"/>
</dbReference>
<feature type="chain" id="PRO_5003166993" evidence="2">
    <location>
        <begin position="24"/>
        <end position="447"/>
    </location>
</feature>
<dbReference type="PANTHER" id="PTHR45648:SF22">
    <property type="entry name" value="GDSL LIPASE_ACYLHYDROLASE FAMILY PROTEIN (AFU_ORTHOLOGUE AFUA_4G14700)"/>
    <property type="match status" value="1"/>
</dbReference>
<proteinExistence type="predicted"/>
<sequence length="447" mass="51489">MKWTLVKLSHLVVGCFYMPMSYADFHESEPFNKGDDQEAVSLNEQGIEVIDIKNINVEQKKKGGAKTINTTTTYVRCWYRASDSLEKPKTKWKWALNEKGKYFRLEGYWRSSYSPKNMFYTNTTQEEIREACQSTLEDKVRGYEHADIRFYASDHRGSYNHTIWTNDKEDSTKSFNRIVAFGDSLSDTGNLYNASQWLFPNSNSWFGGNFSNGFVWTEYLAVNMEVPLYNWAIGGAAGSDQYKELKGVSSQIDSYVSYMKKAKNYDPEHTLFTLEFGLNDLMIYRRDVYKIKADLSRALTKLTENGAKSIIVMILPDVSRAPQFKNATAEFREKLAKDIKELNKFLIQHTEHYVTDGVNIMLLAVDELMDDLVDNPTSFGFENSSSACLIDLKADSSTFYLHHNKLTQDCMETGSDKYVFWDVTHPTTSVHELIAKEALDRYRLIQN</sequence>
<dbReference type="CDD" id="cd01846">
    <property type="entry name" value="fatty_acyltransferase_like"/>
    <property type="match status" value="1"/>
</dbReference>
<dbReference type="PROSITE" id="PS01098">
    <property type="entry name" value="LIPASE_GDSL_SER"/>
    <property type="match status" value="1"/>
</dbReference>
<feature type="signal peptide" evidence="2">
    <location>
        <begin position="1"/>
        <end position="23"/>
    </location>
</feature>
<dbReference type="RefSeq" id="WP_009599224.1">
    <property type="nucleotide sequence ID" value="NZ_AEIU01000002.1"/>
</dbReference>
<keyword evidence="4" id="KW-1185">Reference proteome</keyword>
<evidence type="ECO:0000256" key="2">
    <source>
        <dbReference type="SAM" id="SignalP"/>
    </source>
</evidence>
<dbReference type="eggNOG" id="COG3240">
    <property type="taxonomic scope" value="Bacteria"/>
</dbReference>
<dbReference type="Gene3D" id="3.40.50.1110">
    <property type="entry name" value="SGNH hydrolase"/>
    <property type="match status" value="1"/>
</dbReference>
<dbReference type="AlphaFoldDB" id="E3BED5"/>
<comment type="caution">
    <text evidence="3">The sequence shown here is derived from an EMBL/GenBank/DDBJ whole genome shotgun (WGS) entry which is preliminary data.</text>
</comment>
<organism evidence="3 4">
    <name type="scientific">Vibrio caribbeanicus ATCC BAA-2122</name>
    <dbReference type="NCBI Taxonomy" id="796620"/>
    <lineage>
        <taxon>Bacteria</taxon>
        <taxon>Pseudomonadati</taxon>
        <taxon>Pseudomonadota</taxon>
        <taxon>Gammaproteobacteria</taxon>
        <taxon>Vibrionales</taxon>
        <taxon>Vibrionaceae</taxon>
        <taxon>Vibrio</taxon>
    </lineage>
</organism>
<dbReference type="Proteomes" id="UP000002943">
    <property type="component" value="Unassembled WGS sequence"/>
</dbReference>
<gene>
    <name evidence="3" type="ORF">VIBC2010_08393</name>
</gene>